<dbReference type="AlphaFoldDB" id="A0A4Y2HRR7"/>
<dbReference type="Proteomes" id="UP000499080">
    <property type="component" value="Unassembled WGS sequence"/>
</dbReference>
<reference evidence="1 2" key="1">
    <citation type="journal article" date="2019" name="Sci. Rep.">
        <title>Orb-weaving spider Araneus ventricosus genome elucidates the spidroin gene catalogue.</title>
        <authorList>
            <person name="Kono N."/>
            <person name="Nakamura H."/>
            <person name="Ohtoshi R."/>
            <person name="Moran D.A.P."/>
            <person name="Shinohara A."/>
            <person name="Yoshida Y."/>
            <person name="Fujiwara M."/>
            <person name="Mori M."/>
            <person name="Tomita M."/>
            <person name="Arakawa K."/>
        </authorList>
    </citation>
    <scope>NUCLEOTIDE SEQUENCE [LARGE SCALE GENOMIC DNA]</scope>
</reference>
<accession>A0A4Y2HRR7</accession>
<sequence>MEVNGMSPGLPFSTLFFGGPQEYPMHSTSSRLLCFWPRRWRMHWSLPSLLFFYFFVDRWQRSGCEGRRAPPGGDLERAKMAVPSRVESGLGKMPETC</sequence>
<comment type="caution">
    <text evidence="1">The sequence shown here is derived from an EMBL/GenBank/DDBJ whole genome shotgun (WGS) entry which is preliminary data.</text>
</comment>
<dbReference type="EMBL" id="BGPR01002108">
    <property type="protein sequence ID" value="GBM67863.1"/>
    <property type="molecule type" value="Genomic_DNA"/>
</dbReference>
<evidence type="ECO:0000313" key="1">
    <source>
        <dbReference type="EMBL" id="GBM67863.1"/>
    </source>
</evidence>
<keyword evidence="2" id="KW-1185">Reference proteome</keyword>
<proteinExistence type="predicted"/>
<gene>
    <name evidence="1" type="ORF">AVEN_70868_1</name>
</gene>
<name>A0A4Y2HRR7_ARAVE</name>
<protein>
    <submittedName>
        <fullName evidence="1">Uncharacterized protein</fullName>
    </submittedName>
</protein>
<organism evidence="1 2">
    <name type="scientific">Araneus ventricosus</name>
    <name type="common">Orbweaver spider</name>
    <name type="synonym">Epeira ventricosa</name>
    <dbReference type="NCBI Taxonomy" id="182803"/>
    <lineage>
        <taxon>Eukaryota</taxon>
        <taxon>Metazoa</taxon>
        <taxon>Ecdysozoa</taxon>
        <taxon>Arthropoda</taxon>
        <taxon>Chelicerata</taxon>
        <taxon>Arachnida</taxon>
        <taxon>Araneae</taxon>
        <taxon>Araneomorphae</taxon>
        <taxon>Entelegynae</taxon>
        <taxon>Araneoidea</taxon>
        <taxon>Araneidae</taxon>
        <taxon>Araneus</taxon>
    </lineage>
</organism>
<evidence type="ECO:0000313" key="2">
    <source>
        <dbReference type="Proteomes" id="UP000499080"/>
    </source>
</evidence>